<dbReference type="Proteomes" id="UP000257030">
    <property type="component" value="Unassembled WGS sequence"/>
</dbReference>
<evidence type="ECO:0008006" key="4">
    <source>
        <dbReference type="Google" id="ProtNLM"/>
    </source>
</evidence>
<reference evidence="2 3" key="1">
    <citation type="journal article" date="2010" name="Syst. Appl. Microbiol.">
        <title>Four new species of Chryseobacterium from the rhizosphere of coastal sand dune plants, Chryseobacterium elymi sp. nov., Chryseobacterium hagamense sp. nov., Chryseobacterium lathyri sp. nov. and Chryseobacterium rhizosphaerae sp. nov.</title>
        <authorList>
            <person name="Cho S.H."/>
            <person name="Lee K.S."/>
            <person name="Shin D.S."/>
            <person name="Han J.H."/>
            <person name="Park K.S."/>
            <person name="Lee C.H."/>
            <person name="Park K.H."/>
            <person name="Kim S.B."/>
        </authorList>
    </citation>
    <scope>NUCLEOTIDE SEQUENCE [LARGE SCALE GENOMIC DNA]</scope>
    <source>
        <strain evidence="2 3">KCTC 22547</strain>
    </source>
</reference>
<keyword evidence="1" id="KW-0732">Signal</keyword>
<comment type="caution">
    <text evidence="2">The sequence shown here is derived from an EMBL/GenBank/DDBJ whole genome shotgun (WGS) entry which is preliminary data.</text>
</comment>
<keyword evidence="3" id="KW-1185">Reference proteome</keyword>
<protein>
    <recommendedName>
        <fullName evidence="4">Trimeric autotransporter adhesin YadA-like head domain-containing protein</fullName>
    </recommendedName>
</protein>
<feature type="chain" id="PRO_5017807354" description="Trimeric autotransporter adhesin YadA-like head domain-containing protein" evidence="1">
    <location>
        <begin position="19"/>
        <end position="466"/>
    </location>
</feature>
<evidence type="ECO:0000256" key="1">
    <source>
        <dbReference type="SAM" id="SignalP"/>
    </source>
</evidence>
<accession>A0A3D9DNY7</accession>
<feature type="signal peptide" evidence="1">
    <location>
        <begin position="1"/>
        <end position="18"/>
    </location>
</feature>
<dbReference type="AlphaFoldDB" id="A0A3D9DNY7"/>
<sequence length="466" mass="47537">MKKIFTSVAVIGATMAAAQVGINTETPKATLDVTAKTTDATTAEGIIAPRLTGDQIKGKDAQYIAAQTGSIVYATSASSDAGVAATKTINIDRAGYYYFDGTVWQNVNGNDWKITGNNNINADIHFLGTTNDVDLVFRRNDIQAGWVSPAGVQNTAFGTLALPRATVTTGNFNGAIGYAALGKLTTGQRNQAMGNYTLGELTTGLSNVGIGNGAGRTITTASHNTAIGERALEGGSSAALQNGNTAIGKEALRYSSGSNNVALGYFAARGTDNNTLITGSNNIAIGANQTLANFGTSNQLNIGGAIFGTGLTGSVTAPAGNIGIGTAAPANPLHIVGPGGVSAVRIQNNPTTARYLEMGASDNNVYIDFKNGTNFSSNLAYDVANDRLLINSHNSGHAAQVAINSNGGNLGIGTNVPNSKVQVKGGDVYVEDIGSGIILRSPNGQCRRVTVSNLGAMVVSAAIACP</sequence>
<dbReference type="EMBL" id="QNUH01000003">
    <property type="protein sequence ID" value="REC79755.1"/>
    <property type="molecule type" value="Genomic_DNA"/>
</dbReference>
<name>A0A3D9DNY7_9FLAO</name>
<evidence type="ECO:0000313" key="2">
    <source>
        <dbReference type="EMBL" id="REC79755.1"/>
    </source>
</evidence>
<evidence type="ECO:0000313" key="3">
    <source>
        <dbReference type="Proteomes" id="UP000257030"/>
    </source>
</evidence>
<proteinExistence type="predicted"/>
<gene>
    <name evidence="2" type="ORF">DRF60_04965</name>
</gene>
<organism evidence="2 3">
    <name type="scientific">Chryseobacterium elymi</name>
    <dbReference type="NCBI Taxonomy" id="395936"/>
    <lineage>
        <taxon>Bacteria</taxon>
        <taxon>Pseudomonadati</taxon>
        <taxon>Bacteroidota</taxon>
        <taxon>Flavobacteriia</taxon>
        <taxon>Flavobacteriales</taxon>
        <taxon>Weeksellaceae</taxon>
        <taxon>Chryseobacterium group</taxon>
        <taxon>Chryseobacterium</taxon>
    </lineage>
</organism>